<dbReference type="PANTHER" id="PTHR48090:SF7">
    <property type="entry name" value="RFBJ PROTEIN"/>
    <property type="match status" value="1"/>
</dbReference>
<gene>
    <name evidence="2" type="ORF">UT35_C0032G0004</name>
</gene>
<dbReference type="CDD" id="cd04179">
    <property type="entry name" value="DPM_DPG-synthase_like"/>
    <property type="match status" value="1"/>
</dbReference>
<organism evidence="2 3">
    <name type="scientific">Candidatus Yanofskybacteria bacterium GW2011_GWD1_39_16</name>
    <dbReference type="NCBI Taxonomy" id="1619030"/>
    <lineage>
        <taxon>Bacteria</taxon>
        <taxon>Candidatus Yanofskyibacteriota</taxon>
    </lineage>
</organism>
<dbReference type="EMBL" id="LBWL01000032">
    <property type="protein sequence ID" value="KKR06922.1"/>
    <property type="molecule type" value="Genomic_DNA"/>
</dbReference>
<evidence type="ECO:0000313" key="2">
    <source>
        <dbReference type="EMBL" id="KKR06922.1"/>
    </source>
</evidence>
<feature type="domain" description="Glycosyltransferase 2-like" evidence="1">
    <location>
        <begin position="7"/>
        <end position="170"/>
    </location>
</feature>
<accession>A0A837HRR3</accession>
<name>A0A837HRR3_9BACT</name>
<keyword evidence="2" id="KW-0808">Transferase</keyword>
<comment type="caution">
    <text evidence="2">The sequence shown here is derived from an EMBL/GenBank/DDBJ whole genome shotgun (WGS) entry which is preliminary data.</text>
</comment>
<proteinExistence type="predicted"/>
<evidence type="ECO:0000259" key="1">
    <source>
        <dbReference type="Pfam" id="PF00535"/>
    </source>
</evidence>
<evidence type="ECO:0000313" key="3">
    <source>
        <dbReference type="Proteomes" id="UP000033996"/>
    </source>
</evidence>
<dbReference type="GO" id="GO:0016740">
    <property type="term" value="F:transferase activity"/>
    <property type="evidence" value="ECO:0007669"/>
    <property type="project" value="UniProtKB-KW"/>
</dbReference>
<protein>
    <submittedName>
        <fullName evidence="2">Glycosyltransferase</fullName>
    </submittedName>
</protein>
<reference evidence="2 3" key="1">
    <citation type="journal article" date="2015" name="Nature">
        <title>rRNA introns, odd ribosomes, and small enigmatic genomes across a large radiation of phyla.</title>
        <authorList>
            <person name="Brown C.T."/>
            <person name="Hug L.A."/>
            <person name="Thomas B.C."/>
            <person name="Sharon I."/>
            <person name="Castelle C.J."/>
            <person name="Singh A."/>
            <person name="Wilkins M.J."/>
            <person name="Williams K.H."/>
            <person name="Banfield J.F."/>
        </authorList>
    </citation>
    <scope>NUCLEOTIDE SEQUENCE [LARGE SCALE GENOMIC DNA]</scope>
</reference>
<sequence>MDIKLLSIVIPVFNEESTLERLISLIESVSLDFEKELIFIDDGSTDRSREILKKFEHKYKILYQSKNEGKGFAIRRGFAEATGDVILIQDADLEYNPQEYESLIQPIADDFADVVYGSRFVTVFPRRVLYFWHYVANTGLTLFSNILTGLNLSDMETGYKVFTRRALKEILPCLRSQRFGIEPELTAQIAKHKFRVYEIGISYRGRTYDEGKKIGWKDGVAAIWHIVKFNIFTKK</sequence>
<dbReference type="InterPro" id="IPR029044">
    <property type="entry name" value="Nucleotide-diphossugar_trans"/>
</dbReference>
<dbReference type="AlphaFoldDB" id="A0A837HRR3"/>
<dbReference type="SUPFAM" id="SSF53448">
    <property type="entry name" value="Nucleotide-diphospho-sugar transferases"/>
    <property type="match status" value="1"/>
</dbReference>
<dbReference type="Proteomes" id="UP000033996">
    <property type="component" value="Unassembled WGS sequence"/>
</dbReference>
<dbReference type="InterPro" id="IPR001173">
    <property type="entry name" value="Glyco_trans_2-like"/>
</dbReference>
<dbReference type="PANTHER" id="PTHR48090">
    <property type="entry name" value="UNDECAPRENYL-PHOSPHATE 4-DEOXY-4-FORMAMIDO-L-ARABINOSE TRANSFERASE-RELATED"/>
    <property type="match status" value="1"/>
</dbReference>
<dbReference type="Pfam" id="PF00535">
    <property type="entry name" value="Glycos_transf_2"/>
    <property type="match status" value="1"/>
</dbReference>
<dbReference type="InterPro" id="IPR050256">
    <property type="entry name" value="Glycosyltransferase_2"/>
</dbReference>
<dbReference type="Gene3D" id="3.90.550.10">
    <property type="entry name" value="Spore Coat Polysaccharide Biosynthesis Protein SpsA, Chain A"/>
    <property type="match status" value="1"/>
</dbReference>